<evidence type="ECO:0000256" key="4">
    <source>
        <dbReference type="ARBA" id="ARBA00023288"/>
    </source>
</evidence>
<accession>A0A3Q0T0I8</accession>
<dbReference type="InterPro" id="IPR030697">
    <property type="entry name" value="Rab29/Rab38/Rab32"/>
</dbReference>
<dbReference type="GO" id="GO:0005770">
    <property type="term" value="C:late endosome"/>
    <property type="evidence" value="ECO:0007669"/>
    <property type="project" value="TreeGrafter"/>
</dbReference>
<evidence type="ECO:0000256" key="1">
    <source>
        <dbReference type="ARBA" id="ARBA00006270"/>
    </source>
</evidence>
<protein>
    <recommendedName>
        <fullName evidence="7">Ras-related protein Rab</fullName>
    </recommendedName>
</protein>
<dbReference type="InterPro" id="IPR005225">
    <property type="entry name" value="Small_GTP-bd"/>
</dbReference>
<comment type="similarity">
    <text evidence="1 7">Belongs to the small GTPase superfamily. Rab family.</text>
</comment>
<dbReference type="PRINTS" id="PR00449">
    <property type="entry name" value="RASTRNSFRMNG"/>
</dbReference>
<keyword evidence="3 7" id="KW-0342">GTP-binding</keyword>
<keyword evidence="4 7" id="KW-0449">Lipoprotein</keyword>
<evidence type="ECO:0000256" key="5">
    <source>
        <dbReference type="ARBA" id="ARBA00023289"/>
    </source>
</evidence>
<dbReference type="NCBIfam" id="TIGR00231">
    <property type="entry name" value="small_GTP"/>
    <property type="match status" value="1"/>
</dbReference>
<reference evidence="8" key="2">
    <citation type="submission" date="2025-09" db="UniProtKB">
        <authorList>
            <consortium name="Ensembl"/>
        </authorList>
    </citation>
    <scope>IDENTIFICATION</scope>
</reference>
<dbReference type="GO" id="GO:0045335">
    <property type="term" value="C:phagocytic vesicle"/>
    <property type="evidence" value="ECO:0007669"/>
    <property type="project" value="TreeGrafter"/>
</dbReference>
<dbReference type="GO" id="GO:0005525">
    <property type="term" value="F:GTP binding"/>
    <property type="evidence" value="ECO:0007669"/>
    <property type="project" value="UniProtKB-UniRule"/>
</dbReference>
<evidence type="ECO:0000313" key="9">
    <source>
        <dbReference type="Proteomes" id="UP000261340"/>
    </source>
</evidence>
<dbReference type="InterPro" id="IPR027417">
    <property type="entry name" value="P-loop_NTPase"/>
</dbReference>
<dbReference type="FunFam" id="3.40.50.300:FF:000222">
    <property type="entry name" value="RAB32, member RAS oncogene family"/>
    <property type="match status" value="1"/>
</dbReference>
<keyword evidence="2 7" id="KW-0547">Nucleotide-binding</keyword>
<comment type="function">
    <text evidence="7">The small GTPases Rab are key regulators in vesicle trafficking.</text>
</comment>
<dbReference type="PANTHER" id="PTHR47981:SF39">
    <property type="entry name" value="RAS-RELATED PROTEIN RAB"/>
    <property type="match status" value="1"/>
</dbReference>
<dbReference type="GO" id="GO:0090385">
    <property type="term" value="P:phagosome-lysosome fusion"/>
    <property type="evidence" value="ECO:0007669"/>
    <property type="project" value="TreeGrafter"/>
</dbReference>
<dbReference type="PANTHER" id="PTHR47981">
    <property type="entry name" value="RAB FAMILY"/>
    <property type="match status" value="1"/>
</dbReference>
<evidence type="ECO:0000313" key="8">
    <source>
        <dbReference type="Ensembl" id="ENSACIP00000027448.1"/>
    </source>
</evidence>
<dbReference type="PROSITE" id="PS51419">
    <property type="entry name" value="RAB"/>
    <property type="match status" value="1"/>
</dbReference>
<evidence type="ECO:0000256" key="7">
    <source>
        <dbReference type="RuleBase" id="RU367128"/>
    </source>
</evidence>
<dbReference type="GO" id="GO:0003924">
    <property type="term" value="F:GTPase activity"/>
    <property type="evidence" value="ECO:0007669"/>
    <property type="project" value="UniProtKB-UniRule"/>
</dbReference>
<dbReference type="Ensembl" id="ENSACIT00000028171.1">
    <property type="protein sequence ID" value="ENSACIP00000027448.1"/>
    <property type="gene ID" value="ENSACIG00000021228.1"/>
</dbReference>
<evidence type="ECO:0000256" key="6">
    <source>
        <dbReference type="ARBA" id="ARBA00046278"/>
    </source>
</evidence>
<dbReference type="GO" id="GO:0005764">
    <property type="term" value="C:lysosome"/>
    <property type="evidence" value="ECO:0007669"/>
    <property type="project" value="TreeGrafter"/>
</dbReference>
<dbReference type="Pfam" id="PF00071">
    <property type="entry name" value="Ras"/>
    <property type="match status" value="1"/>
</dbReference>
<dbReference type="STRING" id="61819.ENSACIP00000027448"/>
<dbReference type="SMART" id="SM00175">
    <property type="entry name" value="RAB"/>
    <property type="match status" value="1"/>
</dbReference>
<dbReference type="Gene3D" id="3.40.50.300">
    <property type="entry name" value="P-loop containing nucleotide triphosphate hydrolases"/>
    <property type="match status" value="1"/>
</dbReference>
<sequence>MQQELLFKVLVIGDLGVGKTSIIKRYVHQIFSQHYRATIGVDFALKVLQWDNDTVIRLQLWDIAGQERYGNMTRVYYREAVGALVVFDVTRASTFDAVLKWKADLDSKVTLNHGRPVPAVLLANKSDQLASQPPKLDSFCRENGFVGWFETSAKENTNIEEAARCLVEHILRNEESLVAEREPGSLVLSGCTATTKEHLSCSSSDQDAKATRGMWLRDCLKKKKNHCLQQSEKKYIKYVAAFMGCVHQKPTQSLLILTESKLYLDFKNFLKCSNVTKLRGDQTCFILFYFLVAVYGICPFPPTHIYD</sequence>
<dbReference type="GO" id="GO:0008333">
    <property type="term" value="P:endosome to lysosome transport"/>
    <property type="evidence" value="ECO:0007669"/>
    <property type="project" value="TreeGrafter"/>
</dbReference>
<keyword evidence="9" id="KW-1185">Reference proteome</keyword>
<comment type="subcellular location">
    <subcellularLocation>
        <location evidence="6">Endomembrane system</location>
        <topology evidence="6">Lipid-anchor</topology>
        <orientation evidence="6">Cytoplasmic side</orientation>
    </subcellularLocation>
    <subcellularLocation>
        <location evidence="7">Membrane</location>
        <topology evidence="7">Lipid-anchor</topology>
    </subcellularLocation>
</comment>
<dbReference type="Proteomes" id="UP000261340">
    <property type="component" value="Unplaced"/>
</dbReference>
<reference evidence="8" key="1">
    <citation type="submission" date="2025-08" db="UniProtKB">
        <authorList>
            <consortium name="Ensembl"/>
        </authorList>
    </citation>
    <scope>IDENTIFICATION</scope>
</reference>
<dbReference type="PROSITE" id="PS51421">
    <property type="entry name" value="RAS"/>
    <property type="match status" value="1"/>
</dbReference>
<dbReference type="SMART" id="SM00174">
    <property type="entry name" value="RHO"/>
    <property type="match status" value="1"/>
</dbReference>
<dbReference type="AlphaFoldDB" id="A0A3Q0T0I8"/>
<keyword evidence="7" id="KW-0472">Membrane</keyword>
<keyword evidence="5 7" id="KW-0636">Prenylation</keyword>
<dbReference type="InterPro" id="IPR001806">
    <property type="entry name" value="Small_GTPase"/>
</dbReference>
<evidence type="ECO:0000256" key="2">
    <source>
        <dbReference type="ARBA" id="ARBA00022741"/>
    </source>
</evidence>
<dbReference type="GeneTree" id="ENSGT00940000165121"/>
<dbReference type="SMART" id="SM00173">
    <property type="entry name" value="RAS"/>
    <property type="match status" value="1"/>
</dbReference>
<dbReference type="GO" id="GO:0016020">
    <property type="term" value="C:membrane"/>
    <property type="evidence" value="ECO:0007669"/>
    <property type="project" value="UniProtKB-SubCell"/>
</dbReference>
<proteinExistence type="inferred from homology"/>
<dbReference type="SUPFAM" id="SSF52540">
    <property type="entry name" value="P-loop containing nucleoside triphosphate hydrolases"/>
    <property type="match status" value="1"/>
</dbReference>
<organism evidence="8 9">
    <name type="scientific">Amphilophus citrinellus</name>
    <name type="common">Midas cichlid</name>
    <name type="synonym">Cichlasoma citrinellum</name>
    <dbReference type="NCBI Taxonomy" id="61819"/>
    <lineage>
        <taxon>Eukaryota</taxon>
        <taxon>Metazoa</taxon>
        <taxon>Chordata</taxon>
        <taxon>Craniata</taxon>
        <taxon>Vertebrata</taxon>
        <taxon>Euteleostomi</taxon>
        <taxon>Actinopterygii</taxon>
        <taxon>Neopterygii</taxon>
        <taxon>Teleostei</taxon>
        <taxon>Neoteleostei</taxon>
        <taxon>Acanthomorphata</taxon>
        <taxon>Ovalentaria</taxon>
        <taxon>Cichlomorphae</taxon>
        <taxon>Cichliformes</taxon>
        <taxon>Cichlidae</taxon>
        <taxon>New World cichlids</taxon>
        <taxon>Cichlasomatinae</taxon>
        <taxon>Heroini</taxon>
        <taxon>Amphilophus</taxon>
    </lineage>
</organism>
<name>A0A3Q0T0I8_AMPCI</name>
<dbReference type="SMART" id="SM00176">
    <property type="entry name" value="RAN"/>
    <property type="match status" value="1"/>
</dbReference>
<evidence type="ECO:0000256" key="3">
    <source>
        <dbReference type="ARBA" id="ARBA00023134"/>
    </source>
</evidence>
<dbReference type="CDD" id="cd04107">
    <property type="entry name" value="Rab32_Rab38"/>
    <property type="match status" value="1"/>
</dbReference>
<dbReference type="GO" id="GO:0005802">
    <property type="term" value="C:trans-Golgi network"/>
    <property type="evidence" value="ECO:0007669"/>
    <property type="project" value="UniProtKB-UniRule"/>
</dbReference>